<dbReference type="Pfam" id="PF03401">
    <property type="entry name" value="TctC"/>
    <property type="match status" value="1"/>
</dbReference>
<gene>
    <name evidence="3" type="ORF">AcdelDRAFT_2262</name>
</gene>
<evidence type="ECO:0000313" key="4">
    <source>
        <dbReference type="Proteomes" id="UP000003856"/>
    </source>
</evidence>
<feature type="signal peptide" evidence="2">
    <location>
        <begin position="1"/>
        <end position="26"/>
    </location>
</feature>
<dbReference type="PANTHER" id="PTHR42928">
    <property type="entry name" value="TRICARBOXYLATE-BINDING PROTEIN"/>
    <property type="match status" value="1"/>
</dbReference>
<keyword evidence="2" id="KW-0732">Signal</keyword>
<accession>C5T5T2</accession>
<sequence length="326" mass="34345">MKLAFKQLAVGLVTAAALVSTGTAVAQDSFPSKPIRMVLPFPPGGVTDLLARALADKLAPRLGQPVIVDNKPGAGTVLASDLVAKAPADGYTLLLAASSLGTAPLIYEKVSYDPIKSFTPVTQVASVVHVLVVNPSLPVKSVKELVDYAKAHLGKLNYSSTGTGTSTHLEGELFKSMANVYMVHIPYRGSGPALTELVGGQVNVMFDALGSSGPFIRANKLRALAVTTASRSPSIPELPTVAESGLPGYEAMPWLGLVAPAGTPAPAVDRIYKEVHKILQEPEVRERFKGWGLDIIGNSPAEFASFIRRDVDQWSKVIRGAGIKAD</sequence>
<dbReference type="Gene3D" id="3.40.190.150">
    <property type="entry name" value="Bordetella uptake gene, domain 1"/>
    <property type="match status" value="1"/>
</dbReference>
<dbReference type="InterPro" id="IPR042100">
    <property type="entry name" value="Bug_dom1"/>
</dbReference>
<dbReference type="Proteomes" id="UP000003856">
    <property type="component" value="Unassembled WGS sequence"/>
</dbReference>
<dbReference type="PANTHER" id="PTHR42928:SF5">
    <property type="entry name" value="BLR1237 PROTEIN"/>
    <property type="match status" value="1"/>
</dbReference>
<dbReference type="PIRSF" id="PIRSF017082">
    <property type="entry name" value="YflP"/>
    <property type="match status" value="1"/>
</dbReference>
<evidence type="ECO:0000256" key="2">
    <source>
        <dbReference type="SAM" id="SignalP"/>
    </source>
</evidence>
<name>C5T5T2_ACIDE</name>
<comment type="caution">
    <text evidence="3">The sequence shown here is derived from an EMBL/GenBank/DDBJ whole genome shotgun (WGS) entry which is preliminary data.</text>
</comment>
<dbReference type="CDD" id="cd13578">
    <property type="entry name" value="PBP2_Bug27"/>
    <property type="match status" value="1"/>
</dbReference>
<dbReference type="InterPro" id="IPR005064">
    <property type="entry name" value="BUG"/>
</dbReference>
<dbReference type="AlphaFoldDB" id="C5T5T2"/>
<dbReference type="PATRIC" id="fig|573060.9.peg.2833"/>
<dbReference type="OrthoDB" id="8678477at2"/>
<feature type="chain" id="PRO_5002957591" description="Extra-cytoplasmic solute receptor" evidence="2">
    <location>
        <begin position="27"/>
        <end position="326"/>
    </location>
</feature>
<dbReference type="Gene3D" id="3.40.190.10">
    <property type="entry name" value="Periplasmic binding protein-like II"/>
    <property type="match status" value="1"/>
</dbReference>
<organism evidence="3 4">
    <name type="scientific">Acidovorax delafieldii 2AN</name>
    <dbReference type="NCBI Taxonomy" id="573060"/>
    <lineage>
        <taxon>Bacteria</taxon>
        <taxon>Pseudomonadati</taxon>
        <taxon>Pseudomonadota</taxon>
        <taxon>Betaproteobacteria</taxon>
        <taxon>Burkholderiales</taxon>
        <taxon>Comamonadaceae</taxon>
        <taxon>Acidovorax</taxon>
    </lineage>
</organism>
<evidence type="ECO:0000256" key="1">
    <source>
        <dbReference type="ARBA" id="ARBA00006987"/>
    </source>
</evidence>
<dbReference type="SUPFAM" id="SSF53850">
    <property type="entry name" value="Periplasmic binding protein-like II"/>
    <property type="match status" value="1"/>
</dbReference>
<protein>
    <recommendedName>
        <fullName evidence="5">Extra-cytoplasmic solute receptor</fullName>
    </recommendedName>
</protein>
<evidence type="ECO:0000313" key="3">
    <source>
        <dbReference type="EMBL" id="EER60160.1"/>
    </source>
</evidence>
<dbReference type="EMBL" id="ACQT01000071">
    <property type="protein sequence ID" value="EER60160.1"/>
    <property type="molecule type" value="Genomic_DNA"/>
</dbReference>
<comment type="similarity">
    <text evidence="1">Belongs to the UPF0065 (bug) family.</text>
</comment>
<keyword evidence="4" id="KW-1185">Reference proteome</keyword>
<proteinExistence type="inferred from homology"/>
<evidence type="ECO:0008006" key="5">
    <source>
        <dbReference type="Google" id="ProtNLM"/>
    </source>
</evidence>
<dbReference type="RefSeq" id="WP_005796593.1">
    <property type="nucleotide sequence ID" value="NZ_ACQT01000071.1"/>
</dbReference>
<reference evidence="3 4" key="1">
    <citation type="submission" date="2009-05" db="EMBL/GenBank/DDBJ databases">
        <title>The draft genome of Acidovorax delafieldii 2AN.</title>
        <authorList>
            <consortium name="US DOE Joint Genome Institute (JGI-PGF)"/>
            <person name="Lucas S."/>
            <person name="Copeland A."/>
            <person name="Lapidus A."/>
            <person name="Glavina del Rio T."/>
            <person name="Tice H."/>
            <person name="Bruce D."/>
            <person name="Goodwin L."/>
            <person name="Pitluck S."/>
            <person name="Larimer F."/>
            <person name="Land M.L."/>
            <person name="Hauser L."/>
            <person name="Shelobolina E.S."/>
            <person name="Picardal F."/>
            <person name="Roden E."/>
            <person name="Emerson D."/>
        </authorList>
    </citation>
    <scope>NUCLEOTIDE SEQUENCE [LARGE SCALE GENOMIC DNA]</scope>
    <source>
        <strain evidence="3 4">2AN</strain>
    </source>
</reference>